<feature type="compositionally biased region" description="Low complexity" evidence="1">
    <location>
        <begin position="324"/>
        <end position="341"/>
    </location>
</feature>
<feature type="compositionally biased region" description="Low complexity" evidence="1">
    <location>
        <begin position="1645"/>
        <end position="1659"/>
    </location>
</feature>
<sequence length="2822" mass="273762">MLATAARIHEELLASTGQLAAAQQGAAAGRATAAAPGRTASLQPAVVPAGAGAEPLGTPNGDNLGGSAPAHGTTSGGNSNSTGGSGGGAGGSAGGASNAASASSQDEMGRLRANSQSRGPLEALRDELFGGFALPTTAPAASKPPAAPASPPAHAASAGVAARLGSQNSGVGWLTSPTPSMRAGVGALQEEQSGLTSQALHSVADLSSIYSMPESTINAALQTPMSFHTAAVSELDTPTSSGSREEEYYRAVAMIRAAGGLAVASPGSSPGGASGGSPEQRVSAGSGLNAGPLSSGYDDYVAPAAWTSLRERHSLSHGSIGAGPTPQSTAASRPAAAAPGPELSMAPGSAATPPLPPMAPVHPSAFAAEGAAGATGDSTASGEGSGPTTTKPPTPVLLTTMDSSATGGGMPTLAAGFASMGSGLPSLGGGSLLGTFSGVASPGRPLSQGAVGAPSQDPGALAASAVLADAGVGAQGRPSASQLVRSLSFGNTDEGPASHGASTYEPTLAAGGSDTSSPPPASTPPPEARSSSGRASDDASTPEGSPGGSPDGSPESAGQGSGSAVRGDGGHTNERSYMAGLHYVNPLYATSSHGSPDSASGHVRGPPPPTALPMVAVGGGGAVAEATEADDFGQASAAAAFAGTSAAGANIAAGSGAEAAAHDTGDYGDVGRGFDKALGGEAADVPTTPSGSAAAAGLGLAGQHSWGSGAVAGFASPSGLAPSSGAAADSPAASPAGGTARRPASASGIPRPPSGSVPSVATAAATPGAAEPAGASGAMDNLPPPSYDEVTANYYMTAKPPPRPSPALTADTFATPWLDPATAAAATGDAGSGAQPRTSGSGGRGAFGSPAPGGSGGPDSYGGMPAAMVGSVPQQDRSERVRSWVQEEADFGARPAGSGSAGGATAHPSLETPSTVSGGGAGVVVATGSAGGGPVPRASPGPDAAALLAAVAVMARGGNARGSGGGLVAAGSSAGGAESSLESLLSQVLQGHSSGGGAATSGAAGAAAVQAAPAQLSARPVPPPLAVPLPRASPGAATASPGAGGSGGGATATATDDDVTDADLDRLLSMLTSRGARSEVHQRHGPDSFRSAVITAAGEPRPSSAPGIAILAELIEAVEAADAQAAAAAAAPGTSGGGAAVTVGAMNLARASTSLAGGSPRSPTGAGLPGRLGSGVWGISSEHNSGPILPLFAHRTLGRLSTGAGGGTAGPGTAGASPLASTATAGAAAAAALLGLQQVLSPHGRGLPEHPHPSLEPTLPLNPQHLLHSTSNAHALSHQTSQGSAAGQALNGGGPLAVSTSVASIDSEVAAERLKAKARAYLNRTGTGVSGSGLSSLTRSRESSRLALLASAGAPVVVPSSLSGAPLDRLPSGGGSVAAAAAAALARHPSAGGAAGSMGGAGVSSRAAASEASLSQLQAPLEDLVLQAAAMRVSGSGGGSAIEPTSPSGLDDILRQLHALSAASPPRSAGGASAVSVAGARAGAAAAAAPQHAVPPYQQLMLDEQQRRFVREQEEREARAVAALHAQAAAQRQQQLSSGAGSASGPASTDGGGAASTPKRASSATGAGSVSLRGSAVGGSATSRASVASADTHTQPRAAAGPGGGRVPDLAAEHSRESDLSPWGGASPTALSTTSTGPGAPPPAAAASSANRSPSPALSRRQDAARQQRTSTADDGWLVGAGRVVEPDRARLAPPPQPSQPTDPWSSGGFPQEPRPAGKPAVSFGGTVSFGSAASGGGGPPSYMDLAAQAAVLRGQLDAAYLKQSQPLAAPQQQHQPPPQAPHSHLQAGPQLASAPIAATASVSSVAGAVSAHQTPPPQPPPPQPQYPSQPQHVAQGPVQAPQPPQPTQLGGVDWHAALQAKLLPYDAVRQRAAEAADGSGPTEWHHVASPPAPAHAPAGAPAQGAAGRRTGSAGRRRGSSGGSAGGEPPGKATSAAANAAAANWRRPGSAPASPRRGNSPARPGSAAGSAAAGGAAPASSTGHVGFSHAAGPTKSPRAANAREGRAGAGGGGGGSILDRATPRGDAASSSSPQRRSPGAPLSEPISIRRPFAWQERETRHWLEDLSLRVSPAEEAAPLLDNPLRNGVLLAALAARLVGAPLPAGVLTVPPRDVRSARTNILGALDHLGLLAAPWAPPADAELRARAEAAAAELAAAAAVIGGAGTGRSRSPSPARNTGAPSAAGRPCPLLIKALGSAGRGYALRLKERQLRAGPGLVSEVEAVLAGEADSVWGLLNFIRLAIAPQFLGASGVGRTGGRGRGVYGQEEATKRSFDVRGGPGINGVAPAPGPAAAAAAARSPSPAEAARGRSRPASPARSSAPAALSSLHREGGVSPRRMYGTIVAEQAAVLGGTGTAARGGLLVPGGPTADPRGNLAALLHTSGIAAASAAAGAAAAASLLHNPTAAGQGLGLGAPSGLLYRPLWPQLAALPYSGSDLAALEASLLRWLMESGAISRRESAEGFSALLPMFEDGTFICWLVSNLSGRPIVGAHRRPLTEAARRTNWLKAIEALRTLPGMCRRFLAYEEALMHCERPPLTGLLEDLHRLADGVAPAPSALLPECKPYLPYVVPEPPLATLDPTDIALNRSPATANRQRSPTTSPNRLATRNPSPHEPRDGSPTNAHYQPYPYHSTLRVVSPARIAPAGAHGAWGAAESKSSVPTAAAVAGPAGGAASAAARARPQSADRMRRNATAAAPQPHGPGPAAAVMSVAAGGRPGGSNGRARPSSAGGVRRSAAASANAHAGRYAGGSSGQLLAEQIVTPTKSTAAAAAAAQRQQPAQTSASWGLDSYLGQHKSQQAGQRQGLGPAASPRLRLVPTDP</sequence>
<feature type="region of interest" description="Disordered" evidence="1">
    <location>
        <begin position="264"/>
        <end position="290"/>
    </location>
</feature>
<feature type="compositionally biased region" description="Low complexity" evidence="1">
    <location>
        <begin position="1782"/>
        <end position="1814"/>
    </location>
</feature>
<feature type="region of interest" description="Disordered" evidence="1">
    <location>
        <begin position="2675"/>
        <end position="2738"/>
    </location>
</feature>
<feature type="compositionally biased region" description="Low complexity" evidence="1">
    <location>
        <begin position="2693"/>
        <end position="2708"/>
    </location>
</feature>
<feature type="compositionally biased region" description="Polar residues" evidence="1">
    <location>
        <begin position="1580"/>
        <end position="1595"/>
    </location>
</feature>
<feature type="region of interest" description="Disordered" evidence="1">
    <location>
        <begin position="135"/>
        <end position="161"/>
    </location>
</feature>
<feature type="region of interest" description="Disordered" evidence="1">
    <location>
        <begin position="2164"/>
        <end position="2184"/>
    </location>
</feature>
<feature type="region of interest" description="Disordered" evidence="1">
    <location>
        <begin position="1242"/>
        <end position="1265"/>
    </location>
</feature>
<feature type="region of interest" description="Disordered" evidence="1">
    <location>
        <begin position="315"/>
        <end position="396"/>
    </location>
</feature>
<feature type="compositionally biased region" description="Low complexity" evidence="1">
    <location>
        <begin position="824"/>
        <end position="834"/>
    </location>
</feature>
<reference evidence="2" key="1">
    <citation type="journal article" date="2020" name="bioRxiv">
        <title>Comparative genomics of Chlamydomonas.</title>
        <authorList>
            <person name="Craig R.J."/>
            <person name="Hasan A.R."/>
            <person name="Ness R.W."/>
            <person name="Keightley P.D."/>
        </authorList>
    </citation>
    <scope>NUCLEOTIDE SEQUENCE</scope>
    <source>
        <strain evidence="2">CCAP 11/70</strain>
    </source>
</reference>
<feature type="region of interest" description="Disordered" evidence="1">
    <location>
        <begin position="1766"/>
        <end position="1851"/>
    </location>
</feature>
<feature type="compositionally biased region" description="Polar residues" evidence="1">
    <location>
        <begin position="589"/>
        <end position="598"/>
    </location>
</feature>
<feature type="compositionally biased region" description="Low complexity" evidence="1">
    <location>
        <begin position="2723"/>
        <end position="2738"/>
    </location>
</feature>
<feature type="compositionally biased region" description="Low complexity" evidence="1">
    <location>
        <begin position="135"/>
        <end position="144"/>
    </location>
</feature>
<feature type="region of interest" description="Disordered" evidence="1">
    <location>
        <begin position="824"/>
        <end position="921"/>
    </location>
</feature>
<evidence type="ECO:0000313" key="2">
    <source>
        <dbReference type="EMBL" id="KAG2493167.1"/>
    </source>
</evidence>
<feature type="region of interest" description="Disordered" evidence="1">
    <location>
        <begin position="2765"/>
        <end position="2822"/>
    </location>
</feature>
<feature type="region of interest" description="Disordered" evidence="1">
    <location>
        <begin position="18"/>
        <end position="118"/>
    </location>
</feature>
<accession>A0A836BYP0</accession>
<feature type="compositionally biased region" description="Pro residues" evidence="1">
    <location>
        <begin position="1815"/>
        <end position="1828"/>
    </location>
</feature>
<feature type="region of interest" description="Disordered" evidence="1">
    <location>
        <begin position="719"/>
        <end position="784"/>
    </location>
</feature>
<feature type="compositionally biased region" description="Low complexity" evidence="1">
    <location>
        <begin position="18"/>
        <end position="53"/>
    </location>
</feature>
<name>A0A836BYP0_9CHLO</name>
<dbReference type="OrthoDB" id="552382at2759"/>
<gene>
    <name evidence="2" type="ORF">HYH03_008589</name>
</gene>
<feature type="compositionally biased region" description="Gly residues" evidence="1">
    <location>
        <begin position="840"/>
        <end position="860"/>
    </location>
</feature>
<feature type="compositionally biased region" description="Low complexity" evidence="1">
    <location>
        <begin position="72"/>
        <end position="82"/>
    </location>
</feature>
<feature type="compositionally biased region" description="Low complexity" evidence="1">
    <location>
        <begin position="1936"/>
        <end position="1981"/>
    </location>
</feature>
<feature type="compositionally biased region" description="Low complexity" evidence="1">
    <location>
        <begin position="152"/>
        <end position="161"/>
    </location>
</feature>
<feature type="compositionally biased region" description="Low complexity" evidence="1">
    <location>
        <begin position="2675"/>
        <end position="2684"/>
    </location>
</feature>
<dbReference type="Proteomes" id="UP000612055">
    <property type="component" value="Unassembled WGS sequence"/>
</dbReference>
<comment type="caution">
    <text evidence="2">The sequence shown here is derived from an EMBL/GenBank/DDBJ whole genome shotgun (WGS) entry which is preliminary data.</text>
</comment>
<keyword evidence="3" id="KW-1185">Reference proteome</keyword>
<proteinExistence type="predicted"/>
<feature type="region of interest" description="Disordered" evidence="1">
    <location>
        <begin position="1874"/>
        <end position="2048"/>
    </location>
</feature>
<feature type="compositionally biased region" description="Low complexity" evidence="1">
    <location>
        <begin position="2027"/>
        <end position="2041"/>
    </location>
</feature>
<feature type="compositionally biased region" description="Low complexity" evidence="1">
    <location>
        <begin position="719"/>
        <end position="744"/>
    </location>
</feature>
<feature type="compositionally biased region" description="Polar residues" evidence="1">
    <location>
        <begin position="1559"/>
        <end position="1568"/>
    </location>
</feature>
<feature type="region of interest" description="Disordered" evidence="1">
    <location>
        <begin position="589"/>
        <end position="609"/>
    </location>
</feature>
<feature type="compositionally biased region" description="Pro residues" evidence="1">
    <location>
        <begin position="517"/>
        <end position="527"/>
    </location>
</feature>
<feature type="compositionally biased region" description="Gly residues" evidence="1">
    <location>
        <begin position="2007"/>
        <end position="2016"/>
    </location>
</feature>
<feature type="region of interest" description="Disordered" evidence="1">
    <location>
        <begin position="2588"/>
        <end position="2628"/>
    </location>
</feature>
<feature type="compositionally biased region" description="Low complexity" evidence="1">
    <location>
        <begin position="1521"/>
        <end position="1549"/>
    </location>
</feature>
<feature type="compositionally biased region" description="Low complexity" evidence="1">
    <location>
        <begin position="528"/>
        <end position="544"/>
    </location>
</feature>
<evidence type="ECO:0000313" key="3">
    <source>
        <dbReference type="Proteomes" id="UP000612055"/>
    </source>
</evidence>
<feature type="compositionally biased region" description="Low complexity" evidence="1">
    <location>
        <begin position="892"/>
        <end position="916"/>
    </location>
</feature>
<feature type="region of interest" description="Disordered" evidence="1">
    <location>
        <begin position="1020"/>
        <end position="1058"/>
    </location>
</feature>
<feature type="compositionally biased region" description="Low complexity" evidence="1">
    <location>
        <begin position="1028"/>
        <end position="1041"/>
    </location>
</feature>
<protein>
    <submittedName>
        <fullName evidence="2">Uncharacterized protein</fullName>
    </submittedName>
</protein>
<feature type="compositionally biased region" description="Low complexity" evidence="1">
    <location>
        <begin position="1896"/>
        <end position="1914"/>
    </location>
</feature>
<feature type="region of interest" description="Disordered" evidence="1">
    <location>
        <begin position="1521"/>
        <end position="1724"/>
    </location>
</feature>
<dbReference type="EMBL" id="JAEHOE010000039">
    <property type="protein sequence ID" value="KAG2493167.1"/>
    <property type="molecule type" value="Genomic_DNA"/>
</dbReference>
<organism evidence="2 3">
    <name type="scientific">Edaphochlamys debaryana</name>
    <dbReference type="NCBI Taxonomy" id="47281"/>
    <lineage>
        <taxon>Eukaryota</taxon>
        <taxon>Viridiplantae</taxon>
        <taxon>Chlorophyta</taxon>
        <taxon>core chlorophytes</taxon>
        <taxon>Chlorophyceae</taxon>
        <taxon>CS clade</taxon>
        <taxon>Chlamydomonadales</taxon>
        <taxon>Chlamydomonadales incertae sedis</taxon>
        <taxon>Edaphochlamys</taxon>
    </lineage>
</organism>
<feature type="compositionally biased region" description="Gly residues" evidence="1">
    <location>
        <begin position="83"/>
        <end position="94"/>
    </location>
</feature>
<feature type="compositionally biased region" description="Polar residues" evidence="1">
    <location>
        <begin position="2589"/>
        <end position="2611"/>
    </location>
</feature>
<evidence type="ECO:0000256" key="1">
    <source>
        <dbReference type="SAM" id="MobiDB-lite"/>
    </source>
</evidence>
<feature type="compositionally biased region" description="Low complexity" evidence="1">
    <location>
        <begin position="1829"/>
        <end position="1840"/>
    </location>
</feature>
<feature type="compositionally biased region" description="Low complexity" evidence="1">
    <location>
        <begin position="1766"/>
        <end position="1775"/>
    </location>
</feature>
<feature type="compositionally biased region" description="Low complexity" evidence="1">
    <location>
        <begin position="2291"/>
        <end position="2327"/>
    </location>
</feature>
<feature type="compositionally biased region" description="Low complexity" evidence="1">
    <location>
        <begin position="756"/>
        <end position="778"/>
    </location>
</feature>
<feature type="compositionally biased region" description="Polar residues" evidence="1">
    <location>
        <begin position="2168"/>
        <end position="2180"/>
    </location>
</feature>
<feature type="compositionally biased region" description="Low complexity" evidence="1">
    <location>
        <begin position="95"/>
        <end position="104"/>
    </location>
</feature>
<feature type="compositionally biased region" description="Gly residues" evidence="1">
    <location>
        <begin position="1920"/>
        <end position="1929"/>
    </location>
</feature>
<feature type="region of interest" description="Disordered" evidence="1">
    <location>
        <begin position="2255"/>
        <end position="2333"/>
    </location>
</feature>
<feature type="compositionally biased region" description="Low complexity" evidence="1">
    <location>
        <begin position="364"/>
        <end position="389"/>
    </location>
</feature>
<feature type="compositionally biased region" description="Low complexity" evidence="1">
    <location>
        <begin position="2765"/>
        <end position="2786"/>
    </location>
</feature>
<feature type="region of interest" description="Disordered" evidence="1">
    <location>
        <begin position="488"/>
        <end position="575"/>
    </location>
</feature>